<dbReference type="InterPro" id="IPR010998">
    <property type="entry name" value="Integrase_recombinase_N"/>
</dbReference>
<comment type="caution">
    <text evidence="8">The sequence shown here is derived from an EMBL/GenBank/DDBJ whole genome shotgun (WGS) entry which is preliminary data.</text>
</comment>
<keyword evidence="2" id="KW-0229">DNA integration</keyword>
<dbReference type="InterPro" id="IPR050090">
    <property type="entry name" value="Tyrosine_recombinase_XerCD"/>
</dbReference>
<organism evidence="8 9">
    <name type="scientific">Nocardioides pocheonensis</name>
    <dbReference type="NCBI Taxonomy" id="661485"/>
    <lineage>
        <taxon>Bacteria</taxon>
        <taxon>Bacillati</taxon>
        <taxon>Actinomycetota</taxon>
        <taxon>Actinomycetes</taxon>
        <taxon>Propionibacteriales</taxon>
        <taxon>Nocardioidaceae</taxon>
        <taxon>Nocardioides</taxon>
    </lineage>
</organism>
<dbReference type="Gene3D" id="1.10.443.10">
    <property type="entry name" value="Intergrase catalytic core"/>
    <property type="match status" value="1"/>
</dbReference>
<dbReference type="Proteomes" id="UP000279994">
    <property type="component" value="Unassembled WGS sequence"/>
</dbReference>
<dbReference type="CDD" id="cd01189">
    <property type="entry name" value="INT_ICEBs1_C_like"/>
    <property type="match status" value="1"/>
</dbReference>
<keyword evidence="9" id="KW-1185">Reference proteome</keyword>
<dbReference type="Pfam" id="PF00589">
    <property type="entry name" value="Phage_integrase"/>
    <property type="match status" value="1"/>
</dbReference>
<protein>
    <submittedName>
        <fullName evidence="8">Site-specific integrase</fullName>
    </submittedName>
</protein>
<dbReference type="Pfam" id="PF02899">
    <property type="entry name" value="Phage_int_SAM_1"/>
    <property type="match status" value="1"/>
</dbReference>
<evidence type="ECO:0000256" key="4">
    <source>
        <dbReference type="ARBA" id="ARBA00023172"/>
    </source>
</evidence>
<evidence type="ECO:0000256" key="3">
    <source>
        <dbReference type="ARBA" id="ARBA00023125"/>
    </source>
</evidence>
<dbReference type="GO" id="GO:0015074">
    <property type="term" value="P:DNA integration"/>
    <property type="evidence" value="ECO:0007669"/>
    <property type="project" value="UniProtKB-KW"/>
</dbReference>
<sequence>MASIQKRHDGNYRARYRDEAGKEHARHFKRKVEAQRWLDEVTTAVVTGAYVDPKAGKVTFARFYDEWSERQIWVPSTRVNAERVRSTVPFGDLPMKAIRRSHIESWVKAMTAGGLAASTIKTRFIVLRSLFRAAVADRVIVADPSLGVTLPRRRSRAASMAIPSEQQVGAILRAARPEFKAFIALCAFAGLRSGEAAGIQVGDIGLRELRIARQVQRDSREVAVRAPKYGSERTIFAPQELVTILSQHIETFLPDAVPSSFLFRASDGEPLDRNAVHFRWRRATSAARVVGVRLHDLRHFFASGLIAQGCDVVTVQRALGHASATTTLATYSHLWPNAEDRTRNASASLIRSSLANPADSLRTETVSVQVRGGVQL</sequence>
<dbReference type="InterPro" id="IPR002104">
    <property type="entry name" value="Integrase_catalytic"/>
</dbReference>
<evidence type="ECO:0000256" key="2">
    <source>
        <dbReference type="ARBA" id="ARBA00022908"/>
    </source>
</evidence>
<dbReference type="PROSITE" id="PS51898">
    <property type="entry name" value="TYR_RECOMBINASE"/>
    <property type="match status" value="1"/>
</dbReference>
<dbReference type="GO" id="GO:0003677">
    <property type="term" value="F:DNA binding"/>
    <property type="evidence" value="ECO:0007669"/>
    <property type="project" value="UniProtKB-UniRule"/>
</dbReference>
<dbReference type="PANTHER" id="PTHR30349:SF64">
    <property type="entry name" value="PROPHAGE INTEGRASE INTD-RELATED"/>
    <property type="match status" value="1"/>
</dbReference>
<keyword evidence="3 5" id="KW-0238">DNA-binding</keyword>
<reference evidence="8 9" key="1">
    <citation type="submission" date="2018-11" db="EMBL/GenBank/DDBJ databases">
        <authorList>
            <person name="Li F."/>
        </authorList>
    </citation>
    <scope>NUCLEOTIDE SEQUENCE [LARGE SCALE GENOMIC DNA]</scope>
    <source>
        <strain evidence="8 9">Gsoil 818</strain>
    </source>
</reference>
<evidence type="ECO:0000256" key="5">
    <source>
        <dbReference type="PROSITE-ProRule" id="PRU01248"/>
    </source>
</evidence>
<dbReference type="RefSeq" id="WP_123222554.1">
    <property type="nucleotide sequence ID" value="NZ_RJSF01000030.1"/>
</dbReference>
<comment type="similarity">
    <text evidence="1">Belongs to the 'phage' integrase family.</text>
</comment>
<dbReference type="SUPFAM" id="SSF56349">
    <property type="entry name" value="DNA breaking-rejoining enzymes"/>
    <property type="match status" value="1"/>
</dbReference>
<evidence type="ECO:0000313" key="9">
    <source>
        <dbReference type="Proteomes" id="UP000279994"/>
    </source>
</evidence>
<keyword evidence="4" id="KW-0233">DNA recombination</keyword>
<gene>
    <name evidence="8" type="ORF">EFL26_08960</name>
</gene>
<dbReference type="GO" id="GO:0006310">
    <property type="term" value="P:DNA recombination"/>
    <property type="evidence" value="ECO:0007669"/>
    <property type="project" value="UniProtKB-KW"/>
</dbReference>
<accession>A0A3N0GS75</accession>
<evidence type="ECO:0000313" key="8">
    <source>
        <dbReference type="EMBL" id="RNM15315.1"/>
    </source>
</evidence>
<name>A0A3N0GS75_9ACTN</name>
<evidence type="ECO:0000256" key="1">
    <source>
        <dbReference type="ARBA" id="ARBA00008857"/>
    </source>
</evidence>
<dbReference type="Gene3D" id="1.10.150.130">
    <property type="match status" value="1"/>
</dbReference>
<dbReference type="InterPro" id="IPR011010">
    <property type="entry name" value="DNA_brk_join_enz"/>
</dbReference>
<dbReference type="PROSITE" id="PS51900">
    <property type="entry name" value="CB"/>
    <property type="match status" value="1"/>
</dbReference>
<feature type="domain" description="Tyr recombinase" evidence="6">
    <location>
        <begin position="158"/>
        <end position="347"/>
    </location>
</feature>
<dbReference type="EMBL" id="RJSF01000030">
    <property type="protein sequence ID" value="RNM15315.1"/>
    <property type="molecule type" value="Genomic_DNA"/>
</dbReference>
<evidence type="ECO:0000259" key="7">
    <source>
        <dbReference type="PROSITE" id="PS51900"/>
    </source>
</evidence>
<dbReference type="InterPro" id="IPR044068">
    <property type="entry name" value="CB"/>
</dbReference>
<dbReference type="InterPro" id="IPR013762">
    <property type="entry name" value="Integrase-like_cat_sf"/>
</dbReference>
<dbReference type="OrthoDB" id="1822491at2"/>
<dbReference type="InterPro" id="IPR004107">
    <property type="entry name" value="Integrase_SAM-like_N"/>
</dbReference>
<proteinExistence type="inferred from homology"/>
<feature type="domain" description="Core-binding (CB)" evidence="7">
    <location>
        <begin position="58"/>
        <end position="135"/>
    </location>
</feature>
<evidence type="ECO:0000259" key="6">
    <source>
        <dbReference type="PROSITE" id="PS51898"/>
    </source>
</evidence>
<dbReference type="AlphaFoldDB" id="A0A3N0GS75"/>
<dbReference type="PANTHER" id="PTHR30349">
    <property type="entry name" value="PHAGE INTEGRASE-RELATED"/>
    <property type="match status" value="1"/>
</dbReference>